<name>A0A238UFH0_9FLAO</name>
<sequence length="402" mass="46849">MKSFFLFFFIIFFSFSQTNIKGTIVDNGNPLEGASVYLNNTTIGAITNEKGAFELNFKEGNYTLVVSFLGYKTYQKNINTLGKKTIELTITMEEDNEFLDEVEVKKIIYDDEWKYNLARFKKAFLGRTKLASTCKILNEKDIFFDFNYKTNTLTAVARKPLKIKHNGLGYLIEYDIINFNLGNKTLFFSGYAQYKNLKKKIRKKWKKNRLSAYNGSRMQFLRSLLNKTVAENGFLVHKFKRVENKERPSEKKLQMAREYLKLHGRKINFSKTITTPITPLDSAIVTQRKAKLPKYRDYLYKRDVPYEEMISSDKGTPYLDFSDYLMVVYTKEPEEENYVSGIFSKKRKQSNVQTSHLVLLNGKSEIDNLGIMVDPNAIFNEGYWGFESFANMLPLNYQPPNK</sequence>
<organism evidence="1 2">
    <name type="scientific">Tenacibaculum jejuense</name>
    <dbReference type="NCBI Taxonomy" id="584609"/>
    <lineage>
        <taxon>Bacteria</taxon>
        <taxon>Pseudomonadati</taxon>
        <taxon>Bacteroidota</taxon>
        <taxon>Flavobacteriia</taxon>
        <taxon>Flavobacteriales</taxon>
        <taxon>Flavobacteriaceae</taxon>
        <taxon>Tenacibaculum</taxon>
    </lineage>
</organism>
<evidence type="ECO:0008006" key="3">
    <source>
        <dbReference type="Google" id="ProtNLM"/>
    </source>
</evidence>
<dbReference type="EMBL" id="LT899436">
    <property type="protein sequence ID" value="SNR17140.1"/>
    <property type="molecule type" value="Genomic_DNA"/>
</dbReference>
<dbReference type="AlphaFoldDB" id="A0A238UFH0"/>
<dbReference type="OrthoDB" id="1223654at2"/>
<dbReference type="KEGG" id="tje:TJEJU_3496"/>
<protein>
    <recommendedName>
        <fullName evidence="3">Outer membrane protein</fullName>
    </recommendedName>
</protein>
<dbReference type="SUPFAM" id="SSF49464">
    <property type="entry name" value="Carboxypeptidase regulatory domain-like"/>
    <property type="match status" value="1"/>
</dbReference>
<dbReference type="RefSeq" id="WP_095074141.1">
    <property type="nucleotide sequence ID" value="NZ_LT899436.1"/>
</dbReference>
<reference evidence="1 2" key="1">
    <citation type="submission" date="2017-07" db="EMBL/GenBank/DDBJ databases">
        <authorList>
            <person name="Sun Z.S."/>
            <person name="Albrecht U."/>
            <person name="Echele G."/>
            <person name="Lee C.C."/>
        </authorList>
    </citation>
    <scope>NUCLEOTIDE SEQUENCE [LARGE SCALE GENOMIC DNA]</scope>
    <source>
        <strain evidence="2">type strain: KCTC 22618</strain>
    </source>
</reference>
<accession>A0A238UFH0</accession>
<keyword evidence="2" id="KW-1185">Reference proteome</keyword>
<dbReference type="Pfam" id="PF13715">
    <property type="entry name" value="CarbopepD_reg_2"/>
    <property type="match status" value="1"/>
</dbReference>
<evidence type="ECO:0000313" key="2">
    <source>
        <dbReference type="Proteomes" id="UP000215214"/>
    </source>
</evidence>
<gene>
    <name evidence="1" type="ORF">TJEJU_3496</name>
</gene>
<proteinExistence type="predicted"/>
<dbReference type="InterPro" id="IPR008969">
    <property type="entry name" value="CarboxyPept-like_regulatory"/>
</dbReference>
<dbReference type="Proteomes" id="UP000215214">
    <property type="component" value="Chromosome TJEJU"/>
</dbReference>
<dbReference type="Gene3D" id="2.60.40.1120">
    <property type="entry name" value="Carboxypeptidase-like, regulatory domain"/>
    <property type="match status" value="1"/>
</dbReference>
<evidence type="ECO:0000313" key="1">
    <source>
        <dbReference type="EMBL" id="SNR17140.1"/>
    </source>
</evidence>